<dbReference type="KEGG" id="dpp:DICPUDRAFT_51234"/>
<gene>
    <name evidence="1" type="ORF">DICPUDRAFT_51234</name>
</gene>
<dbReference type="AlphaFoldDB" id="F1A2S3"/>
<dbReference type="eggNOG" id="ENOG502RE3T">
    <property type="taxonomic scope" value="Eukaryota"/>
</dbReference>
<dbReference type="VEuPathDB" id="AmoebaDB:DICPUDRAFT_51234"/>
<dbReference type="EMBL" id="GL871423">
    <property type="protein sequence ID" value="EGC29507.1"/>
    <property type="molecule type" value="Genomic_DNA"/>
</dbReference>
<accession>F1A2S3</accession>
<protein>
    <submittedName>
        <fullName evidence="1">Uncharacterized protein</fullName>
    </submittedName>
</protein>
<evidence type="ECO:0000313" key="2">
    <source>
        <dbReference type="Proteomes" id="UP000001064"/>
    </source>
</evidence>
<proteinExistence type="predicted"/>
<dbReference type="Proteomes" id="UP000001064">
    <property type="component" value="Unassembled WGS sequence"/>
</dbReference>
<dbReference type="OMA" id="EIIQFIH"/>
<evidence type="ECO:0000313" key="1">
    <source>
        <dbReference type="EMBL" id="EGC29507.1"/>
    </source>
</evidence>
<dbReference type="InParanoid" id="F1A2S3"/>
<sequence length="768" mass="91179">MNNNFLENNNENSDNNNINDSNIDILFFKVWRNIYILNLIISNISLKYTKIKKYSEIHSVDWMLKHSNFGLIEDKVKTNQYLTFPKSFKLISFFKIIKKNEDFYRKLLQYYKQHIIHLNDVCEEACISGNITALNIFLKDTDFKPQKSLIDIAIKEGNLELLNHLFSLEEPSLKEFSEKELLNNIFLESNNKNYNEIANYLIHTVKINLSNCNPYQIDISIYLKCDIQLFEFLYSKDLIIVDQNSLSFQCMDNLFEYNGKTLKKYIEFLVFVLNRNVKTNGTALLLEKMKALNLSEEELEIPLSQFEPQNLEIKKLIEIYLFDLQDVCSFRFQNHGINEIEYAIKYNDILYLRNLNQKIKQKGIEISIEYGNSEALLEITSSQKIVFNSTINKPNAPTLFKYCQCREKQRIFLQTFLYHVNCVSEKDYIFKLALKHDDLEIIQFIHHLMVIYGVFVNKSKKTISSDMLQYVQSVKVLTYLCQNKKDFNFNYISLLKRERFDLIECFEQFSIVSRNDTSLLNEPDLSLNIIKFLDEKGYSCTYKAFFNARKSIDKYKYLVENRTEKYSYSDFEYNQNSWILLNYIYDKRQEDIKSHRFEIDTNYFEENVVFLYYSNNHDKMFSLLSKNMDLSSILLKEMAKKCDIETIDKYMSIFFPNESSTIGKHHLIHLLESATKCGYLCIFKLLYEKYPFVFKGVKGGNANKLNCLHDSRLVELTLITMENNYLDLFFYLIDVIKLIPNDIQMLIQLRLRPSLSIKHHLNKRFPFI</sequence>
<reference evidence="2" key="1">
    <citation type="journal article" date="2011" name="Genome Biol.">
        <title>Comparative genomics of the social amoebae Dictyostelium discoideum and Dictyostelium purpureum.</title>
        <authorList>
            <consortium name="US DOE Joint Genome Institute (JGI-PGF)"/>
            <person name="Sucgang R."/>
            <person name="Kuo A."/>
            <person name="Tian X."/>
            <person name="Salerno W."/>
            <person name="Parikh A."/>
            <person name="Feasley C.L."/>
            <person name="Dalin E."/>
            <person name="Tu H."/>
            <person name="Huang E."/>
            <person name="Barry K."/>
            <person name="Lindquist E."/>
            <person name="Shapiro H."/>
            <person name="Bruce D."/>
            <person name="Schmutz J."/>
            <person name="Salamov A."/>
            <person name="Fey P."/>
            <person name="Gaudet P."/>
            <person name="Anjard C."/>
            <person name="Babu M.M."/>
            <person name="Basu S."/>
            <person name="Bushmanova Y."/>
            <person name="van der Wel H."/>
            <person name="Katoh-Kurasawa M."/>
            <person name="Dinh C."/>
            <person name="Coutinho P.M."/>
            <person name="Saito T."/>
            <person name="Elias M."/>
            <person name="Schaap P."/>
            <person name="Kay R.R."/>
            <person name="Henrissat B."/>
            <person name="Eichinger L."/>
            <person name="Rivero F."/>
            <person name="Putnam N.H."/>
            <person name="West C.M."/>
            <person name="Loomis W.F."/>
            <person name="Chisholm R.L."/>
            <person name="Shaulsky G."/>
            <person name="Strassmann J.E."/>
            <person name="Queller D.C."/>
            <person name="Kuspa A."/>
            <person name="Grigoriev I.V."/>
        </authorList>
    </citation>
    <scope>NUCLEOTIDE SEQUENCE [LARGE SCALE GENOMIC DNA]</scope>
    <source>
        <strain evidence="2">QSDP1</strain>
    </source>
</reference>
<dbReference type="PANTHER" id="PTHR31550:SF11">
    <property type="entry name" value="ANKYRIN REPEAT-CONTAINING PROTEIN-RELATED"/>
    <property type="match status" value="1"/>
</dbReference>
<dbReference type="RefSeq" id="XP_003293967.1">
    <property type="nucleotide sequence ID" value="XM_003293919.1"/>
</dbReference>
<keyword evidence="2" id="KW-1185">Reference proteome</keyword>
<dbReference type="GeneID" id="10505283"/>
<dbReference type="OrthoDB" id="10480754at2759"/>
<dbReference type="PANTHER" id="PTHR31550">
    <property type="entry name" value="ANKYRIN REPEAT PROTEIN-RELATED-RELATED"/>
    <property type="match status" value="1"/>
</dbReference>
<name>F1A2S3_DICPU</name>
<organism evidence="1 2">
    <name type="scientific">Dictyostelium purpureum</name>
    <name type="common">Slime mold</name>
    <dbReference type="NCBI Taxonomy" id="5786"/>
    <lineage>
        <taxon>Eukaryota</taxon>
        <taxon>Amoebozoa</taxon>
        <taxon>Evosea</taxon>
        <taxon>Eumycetozoa</taxon>
        <taxon>Dictyostelia</taxon>
        <taxon>Dictyosteliales</taxon>
        <taxon>Dictyosteliaceae</taxon>
        <taxon>Dictyostelium</taxon>
    </lineage>
</organism>